<keyword evidence="1" id="KW-0472">Membrane</keyword>
<keyword evidence="1" id="KW-0812">Transmembrane</keyword>
<organism evidence="2 3">
    <name type="scientific">Pseudalkalibacillus berkeleyi</name>
    <dbReference type="NCBI Taxonomy" id="1069813"/>
    <lineage>
        <taxon>Bacteria</taxon>
        <taxon>Bacillati</taxon>
        <taxon>Bacillota</taxon>
        <taxon>Bacilli</taxon>
        <taxon>Bacillales</taxon>
        <taxon>Fictibacillaceae</taxon>
        <taxon>Pseudalkalibacillus</taxon>
    </lineage>
</organism>
<evidence type="ECO:0000313" key="3">
    <source>
        <dbReference type="Proteomes" id="UP001649381"/>
    </source>
</evidence>
<sequence length="192" mass="22097">MNIKKWIYLFFTTLIIGGASSVIVGMLLRWQDIESGASLFVMIAWLMGFGFIFSIISQMGYFAYLTIHRFGLGIFKSVQLWSWVQILVLAFVVFDLFYLRFVAFEELSMFNLLFVPFALLAFGAVVAYIKMKETNKGAFIPTLFFMVAVTTIEWIPVLKQGDSLWLWLSIVPLLACNAWQVLILHRLIHKKS</sequence>
<dbReference type="InterPro" id="IPR024164">
    <property type="entry name" value="KinB-signalling_activ"/>
</dbReference>
<reference evidence="2 3" key="1">
    <citation type="submission" date="2022-01" db="EMBL/GenBank/DDBJ databases">
        <title>Alkalihalobacillus sp. EGI L200015, a novel bacterium isolated from a salt lake sediment.</title>
        <authorList>
            <person name="Gao L."/>
            <person name="Fang B.-Z."/>
            <person name="Li W.-J."/>
        </authorList>
    </citation>
    <scope>NUCLEOTIDE SEQUENCE [LARGE SCALE GENOMIC DNA]</scope>
    <source>
        <strain evidence="2 3">KCTC 12718</strain>
    </source>
</reference>
<gene>
    <name evidence="2" type="ORF">L2716_17085</name>
</gene>
<dbReference type="Pfam" id="PF14089">
    <property type="entry name" value="KbaA"/>
    <property type="match status" value="1"/>
</dbReference>
<dbReference type="PIRSF" id="PIRSF029886">
    <property type="entry name" value="KBAA"/>
    <property type="match status" value="1"/>
</dbReference>
<accession>A0ABS9H3H0</accession>
<protein>
    <submittedName>
        <fullName evidence="2">KinB-signaling pathway activation protein</fullName>
    </submittedName>
</protein>
<feature type="transmembrane region" description="Helical" evidence="1">
    <location>
        <begin position="164"/>
        <end position="184"/>
    </location>
</feature>
<keyword evidence="1" id="KW-1133">Transmembrane helix</keyword>
<feature type="transmembrane region" description="Helical" evidence="1">
    <location>
        <begin position="40"/>
        <end position="66"/>
    </location>
</feature>
<comment type="caution">
    <text evidence="2">The sequence shown here is derived from an EMBL/GenBank/DDBJ whole genome shotgun (WGS) entry which is preliminary data.</text>
</comment>
<dbReference type="EMBL" id="JAKIJS010000004">
    <property type="protein sequence ID" value="MCF6139434.1"/>
    <property type="molecule type" value="Genomic_DNA"/>
</dbReference>
<evidence type="ECO:0000256" key="1">
    <source>
        <dbReference type="SAM" id="Phobius"/>
    </source>
</evidence>
<dbReference type="RefSeq" id="WP_236338352.1">
    <property type="nucleotide sequence ID" value="NZ_JAKIJS010000004.1"/>
</dbReference>
<evidence type="ECO:0000313" key="2">
    <source>
        <dbReference type="EMBL" id="MCF6139434.1"/>
    </source>
</evidence>
<feature type="transmembrane region" description="Helical" evidence="1">
    <location>
        <begin position="107"/>
        <end position="129"/>
    </location>
</feature>
<feature type="transmembrane region" description="Helical" evidence="1">
    <location>
        <begin position="7"/>
        <end position="28"/>
    </location>
</feature>
<feature type="transmembrane region" description="Helical" evidence="1">
    <location>
        <begin position="138"/>
        <end position="158"/>
    </location>
</feature>
<keyword evidence="3" id="KW-1185">Reference proteome</keyword>
<feature type="transmembrane region" description="Helical" evidence="1">
    <location>
        <begin position="78"/>
        <end position="101"/>
    </location>
</feature>
<dbReference type="Proteomes" id="UP001649381">
    <property type="component" value="Unassembled WGS sequence"/>
</dbReference>
<name>A0ABS9H3H0_9BACL</name>
<dbReference type="SMART" id="SM01251">
    <property type="entry name" value="KbaA"/>
    <property type="match status" value="1"/>
</dbReference>
<proteinExistence type="predicted"/>